<evidence type="ECO:0000313" key="1">
    <source>
        <dbReference type="EMBL" id="QUW03419.1"/>
    </source>
</evidence>
<dbReference type="Proteomes" id="UP000676506">
    <property type="component" value="Chromosome 1"/>
</dbReference>
<proteinExistence type="predicted"/>
<gene>
    <name evidence="1" type="ORF">J8C06_02990</name>
</gene>
<dbReference type="EMBL" id="CP072648">
    <property type="protein sequence ID" value="QUW03419.1"/>
    <property type="molecule type" value="Genomic_DNA"/>
</dbReference>
<evidence type="ECO:0000313" key="2">
    <source>
        <dbReference type="Proteomes" id="UP000676506"/>
    </source>
</evidence>
<organism evidence="1 2">
    <name type="scientific">Chloracidobacterium validum</name>
    <dbReference type="NCBI Taxonomy" id="2821543"/>
    <lineage>
        <taxon>Bacteria</taxon>
        <taxon>Pseudomonadati</taxon>
        <taxon>Acidobacteriota</taxon>
        <taxon>Terriglobia</taxon>
        <taxon>Terriglobales</taxon>
        <taxon>Acidobacteriaceae</taxon>
        <taxon>Chloracidobacterium</taxon>
    </lineage>
</organism>
<keyword evidence="2" id="KW-1185">Reference proteome</keyword>
<dbReference type="RefSeq" id="WP_211429310.1">
    <property type="nucleotide sequence ID" value="NZ_CP072648.1"/>
</dbReference>
<protein>
    <submittedName>
        <fullName evidence="1">Uncharacterized protein</fullName>
    </submittedName>
</protein>
<reference evidence="1 2" key="1">
    <citation type="submission" date="2021-03" db="EMBL/GenBank/DDBJ databases">
        <title>Genomic and phenotypic characterization of Chloracidobacterium isolates provides evidence for multiple species.</title>
        <authorList>
            <person name="Saini M.K."/>
            <person name="Costas A.M.G."/>
            <person name="Tank M."/>
            <person name="Bryant D.A."/>
        </authorList>
    </citation>
    <scope>NUCLEOTIDE SEQUENCE [LARGE SCALE GENOMIC DNA]</scope>
    <source>
        <strain evidence="1 2">BV2-C</strain>
    </source>
</reference>
<sequence>MGNLNWHRLFGVALADFFSDLPFTVELEKDLSLRQQLLDVVVIRKGPGDIQQDLPDGLDNLADHNLITYKSLREALDEDAIEEFIGHTVNYRKQMSSTGEWLPKAALSLYAICTRFPEKLNHQVKLQRIDADRPGVYHISLGTLGMRVIVLSEIRDTPANRLWGIFSGVEAKVRQAAWNFQPKRADTSSVLDRLFAYYRLEGLAMPYTIEDFVEETMPEFIRKLPRHLLLKGILDEGLLEDIPAEERLKGLPVEERLKGLPVEERLKGLPVEERLKGLPVEERLKGLPVEERLKGLPVEERLKVLKDLPLDEIQAYLAERLKASGQKDS</sequence>
<name>A0ABX8BCP8_9BACT</name>
<accession>A0ABX8BCP8</accession>